<dbReference type="Pfam" id="PF00382">
    <property type="entry name" value="TFIIB"/>
    <property type="match status" value="2"/>
</dbReference>
<evidence type="ECO:0000256" key="6">
    <source>
        <dbReference type="ARBA" id="ARBA00023015"/>
    </source>
</evidence>
<dbReference type="GO" id="GO:0017025">
    <property type="term" value="F:TBP-class protein binding"/>
    <property type="evidence" value="ECO:0007669"/>
    <property type="project" value="InterPro"/>
</dbReference>
<dbReference type="SMART" id="SM00385">
    <property type="entry name" value="CYCLIN"/>
    <property type="match status" value="2"/>
</dbReference>
<keyword evidence="5" id="KW-0862">Zinc</keyword>
<dbReference type="Gene3D" id="1.20.5.650">
    <property type="entry name" value="Single helix bin"/>
    <property type="match status" value="1"/>
</dbReference>
<proteinExistence type="inferred from homology"/>
<evidence type="ECO:0000256" key="7">
    <source>
        <dbReference type="ARBA" id="ARBA00023159"/>
    </source>
</evidence>
<dbReference type="CDD" id="cd20554">
    <property type="entry name" value="CYCLIN_TFIIIB90_rpt2"/>
    <property type="match status" value="1"/>
</dbReference>
<dbReference type="CDD" id="cd20553">
    <property type="entry name" value="CYCLIN_TFIIIB90_rpt1"/>
    <property type="match status" value="1"/>
</dbReference>
<comment type="similarity">
    <text evidence="2">Belongs to the TFIIB family.</text>
</comment>
<evidence type="ECO:0000256" key="5">
    <source>
        <dbReference type="ARBA" id="ARBA00022833"/>
    </source>
</evidence>
<dbReference type="Gene3D" id="1.10.472.10">
    <property type="entry name" value="Cyclin-like"/>
    <property type="match status" value="2"/>
</dbReference>
<dbReference type="InterPro" id="IPR013763">
    <property type="entry name" value="Cyclin-like_dom"/>
</dbReference>
<dbReference type="GO" id="GO:0070897">
    <property type="term" value="P:transcription preinitiation complex assembly"/>
    <property type="evidence" value="ECO:0007669"/>
    <property type="project" value="InterPro"/>
</dbReference>
<dbReference type="EMBL" id="HBEW01006073">
    <property type="protein sequence ID" value="CAD8584850.1"/>
    <property type="molecule type" value="Transcribed_RNA"/>
</dbReference>
<dbReference type="FunFam" id="1.10.472.10:FF:000066">
    <property type="entry name" value="Transcription factor IIIB subunit"/>
    <property type="match status" value="1"/>
</dbReference>
<evidence type="ECO:0000256" key="4">
    <source>
        <dbReference type="ARBA" id="ARBA00022771"/>
    </source>
</evidence>
<feature type="domain" description="Cyclin-like" evidence="11">
    <location>
        <begin position="196"/>
        <end position="280"/>
    </location>
</feature>
<dbReference type="FunFam" id="1.10.472.10:FF:000007">
    <property type="entry name" value="Transcription factor IIIB 90 kDa subunit"/>
    <property type="match status" value="1"/>
</dbReference>
<dbReference type="PRINTS" id="PR00685">
    <property type="entry name" value="TIFACTORIIB"/>
</dbReference>
<dbReference type="SUPFAM" id="SSF47954">
    <property type="entry name" value="Cyclin-like"/>
    <property type="match status" value="2"/>
</dbReference>
<comment type="subcellular location">
    <subcellularLocation>
        <location evidence="1">Nucleus</location>
    </subcellularLocation>
</comment>
<accession>A0A6U0ARN8</accession>
<dbReference type="GO" id="GO:0001006">
    <property type="term" value="F:RNA polymerase III type 3 promoter sequence-specific DNA binding"/>
    <property type="evidence" value="ECO:0007669"/>
    <property type="project" value="TreeGrafter"/>
</dbReference>
<keyword evidence="7" id="KW-0010">Activator</keyword>
<keyword evidence="4" id="KW-0863">Zinc-finger</keyword>
<dbReference type="InterPro" id="IPR036915">
    <property type="entry name" value="Cyclin-like_sf"/>
</dbReference>
<keyword evidence="3" id="KW-0479">Metal-binding</keyword>
<dbReference type="InterPro" id="IPR013150">
    <property type="entry name" value="TFIIB_cyclin"/>
</dbReference>
<gene>
    <name evidence="12" type="ORF">OMED0929_LOCUS5139</name>
</gene>
<dbReference type="PANTHER" id="PTHR11618:SF4">
    <property type="entry name" value="TRANSCRIPTION FACTOR IIIB 90 KDA SUBUNIT"/>
    <property type="match status" value="1"/>
</dbReference>
<evidence type="ECO:0000256" key="3">
    <source>
        <dbReference type="ARBA" id="ARBA00022723"/>
    </source>
</evidence>
<dbReference type="GO" id="GO:0005634">
    <property type="term" value="C:nucleus"/>
    <property type="evidence" value="ECO:0007669"/>
    <property type="project" value="UniProtKB-SubCell"/>
</dbReference>
<feature type="domain" description="Cyclin-like" evidence="11">
    <location>
        <begin position="95"/>
        <end position="178"/>
    </location>
</feature>
<organism evidence="12">
    <name type="scientific">Ostreococcus mediterraneus</name>
    <dbReference type="NCBI Taxonomy" id="1486918"/>
    <lineage>
        <taxon>Eukaryota</taxon>
        <taxon>Viridiplantae</taxon>
        <taxon>Chlorophyta</taxon>
        <taxon>Mamiellophyceae</taxon>
        <taxon>Mamiellales</taxon>
        <taxon>Bathycoccaceae</taxon>
        <taxon>Ostreococcus</taxon>
    </lineage>
</organism>
<dbReference type="AlphaFoldDB" id="A0A6U0ARN8"/>
<protein>
    <recommendedName>
        <fullName evidence="11">Cyclin-like domain-containing protein</fullName>
    </recommendedName>
</protein>
<evidence type="ECO:0000256" key="1">
    <source>
        <dbReference type="ARBA" id="ARBA00004123"/>
    </source>
</evidence>
<dbReference type="GO" id="GO:0000995">
    <property type="term" value="F:RNA polymerase III general transcription initiation factor activity"/>
    <property type="evidence" value="ECO:0007669"/>
    <property type="project" value="TreeGrafter"/>
</dbReference>
<keyword evidence="6" id="KW-0805">Transcription regulation</keyword>
<dbReference type="GO" id="GO:0008270">
    <property type="term" value="F:zinc ion binding"/>
    <property type="evidence" value="ECO:0007669"/>
    <property type="project" value="UniProtKB-KW"/>
</dbReference>
<evidence type="ECO:0000259" key="11">
    <source>
        <dbReference type="SMART" id="SM00385"/>
    </source>
</evidence>
<dbReference type="Pfam" id="PF07741">
    <property type="entry name" value="BRF1"/>
    <property type="match status" value="1"/>
</dbReference>
<dbReference type="InterPro" id="IPR011665">
    <property type="entry name" value="BRF1_TBP-bd_dom"/>
</dbReference>
<keyword evidence="8" id="KW-0804">Transcription</keyword>
<dbReference type="GO" id="GO:0000126">
    <property type="term" value="C:transcription factor TFIIIB complex"/>
    <property type="evidence" value="ECO:0007669"/>
    <property type="project" value="TreeGrafter"/>
</dbReference>
<evidence type="ECO:0000256" key="9">
    <source>
        <dbReference type="ARBA" id="ARBA00023242"/>
    </source>
</evidence>
<evidence type="ECO:0000256" key="2">
    <source>
        <dbReference type="ARBA" id="ARBA00010857"/>
    </source>
</evidence>
<dbReference type="GO" id="GO:0097550">
    <property type="term" value="C:transcription preinitiation complex"/>
    <property type="evidence" value="ECO:0007669"/>
    <property type="project" value="TreeGrafter"/>
</dbReference>
<evidence type="ECO:0000313" key="12">
    <source>
        <dbReference type="EMBL" id="CAD8584850.1"/>
    </source>
</evidence>
<reference evidence="12" key="1">
    <citation type="submission" date="2021-01" db="EMBL/GenBank/DDBJ databases">
        <authorList>
            <person name="Corre E."/>
            <person name="Pelletier E."/>
            <person name="Niang G."/>
            <person name="Scheremetjew M."/>
            <person name="Finn R."/>
            <person name="Kale V."/>
            <person name="Holt S."/>
            <person name="Cochrane G."/>
            <person name="Meng A."/>
            <person name="Brown T."/>
            <person name="Cohen L."/>
        </authorList>
    </citation>
    <scope>NUCLEOTIDE SEQUENCE</scope>
    <source>
        <strain evidence="12">Clade-D-RCC2572</strain>
    </source>
</reference>
<evidence type="ECO:0000256" key="8">
    <source>
        <dbReference type="ARBA" id="ARBA00023163"/>
    </source>
</evidence>
<feature type="region of interest" description="Disordered" evidence="10">
    <location>
        <begin position="673"/>
        <end position="731"/>
    </location>
</feature>
<sequence>MVRQWCATCAREVLAETNESNGFTCCTTCGKILDEHAFSTDTTFTKNAATGASVPDGHFVPENGIAHGLIRASRGGRLYGVQLDSHERTLYRGKLEITQIADRLGVRPRGDVVDSAHRLYKLAVQRNFTRGRRISQVAGACLYIICRQESRPYMLIDFSDVLQTNVYILGGVFLQLCRLLRLEQHPLMQKPIDPSLFIHRFADKLNLGRRMHTVANTALRLVASMKRDWMQTGRRPNGICGAALWVAAQIHGFSPSKRDVVAVVHVGEATLKKRLTEFENTPSAALSVEEFDAQARTFEQEEEANQNLLSLPESSMSVLSCVHKDSENTPHFAQGMCRTCYIDYVRVSGGSVGGSDPPAFSRAQVRKDEQEDAPLMLPSPSDDKLTAEFNSALTDSDLVKLLNPAGDDMKGSLENALALVPINSPINSKRAKAKKQTVVKTVQHKPLDPTFIRHSEDALRLLVGSRWAEIICLPFTLGKARGMVSKAHMSELHPKFESFADSEGEHIALVDESVLHFLISAGCFDNSALDYLNQFSHHDVKRLSSIEFNAPLLATNEPDANGLVAKMDKGVIDTLSDVDDDEIDEYIHNDDEVKLRRVIWSEMNKEYLENQVSKEVMGLPSSSKKKRKVQQHTLSIAETPAAAAHQALSKKKGSSKINYEALENLFKAPSIPTDISCDPAPSKVQDVPAQSAKRTERPAGLPSSANASKPTKKTIRPSGLTKTSSLQGKKQ</sequence>
<evidence type="ECO:0000256" key="10">
    <source>
        <dbReference type="SAM" id="MobiDB-lite"/>
    </source>
</evidence>
<dbReference type="PANTHER" id="PTHR11618">
    <property type="entry name" value="TRANSCRIPTION INITIATION FACTOR IIB-RELATED"/>
    <property type="match status" value="1"/>
</dbReference>
<keyword evidence="9" id="KW-0539">Nucleus</keyword>
<dbReference type="InterPro" id="IPR000812">
    <property type="entry name" value="TFIIB"/>
</dbReference>
<name>A0A6U0ARN8_9CHLO</name>
<feature type="compositionally biased region" description="Polar residues" evidence="10">
    <location>
        <begin position="720"/>
        <end position="731"/>
    </location>
</feature>